<dbReference type="InterPro" id="IPR036412">
    <property type="entry name" value="HAD-like_sf"/>
</dbReference>
<evidence type="ECO:0000313" key="3">
    <source>
        <dbReference type="Proteomes" id="UP000295710"/>
    </source>
</evidence>
<keyword evidence="3" id="KW-1185">Reference proteome</keyword>
<dbReference type="Proteomes" id="UP000295710">
    <property type="component" value="Unassembled WGS sequence"/>
</dbReference>
<evidence type="ECO:0000313" key="2">
    <source>
        <dbReference type="EMBL" id="TDA22688.1"/>
    </source>
</evidence>
<protein>
    <submittedName>
        <fullName evidence="2">HAD family hydrolase</fullName>
    </submittedName>
</protein>
<dbReference type="Gene3D" id="3.40.50.1000">
    <property type="entry name" value="HAD superfamily/HAD-like"/>
    <property type="match status" value="1"/>
</dbReference>
<dbReference type="SFLD" id="SFLDS00003">
    <property type="entry name" value="Haloacid_Dehalogenase"/>
    <property type="match status" value="1"/>
</dbReference>
<organism evidence="2 3">
    <name type="scientific">Extibacter muris</name>
    <dbReference type="NCBI Taxonomy" id="1796622"/>
    <lineage>
        <taxon>Bacteria</taxon>
        <taxon>Bacillati</taxon>
        <taxon>Bacillota</taxon>
        <taxon>Clostridia</taxon>
        <taxon>Lachnospirales</taxon>
        <taxon>Lachnospiraceae</taxon>
        <taxon>Extibacter</taxon>
    </lineage>
</organism>
<dbReference type="EMBL" id="SMMX01000003">
    <property type="protein sequence ID" value="TDA22688.1"/>
    <property type="molecule type" value="Genomic_DNA"/>
</dbReference>
<dbReference type="InterPro" id="IPR051540">
    <property type="entry name" value="S-2-haloacid_dehalogenase"/>
</dbReference>
<dbReference type="SUPFAM" id="SSF56784">
    <property type="entry name" value="HAD-like"/>
    <property type="match status" value="1"/>
</dbReference>
<dbReference type="Pfam" id="PF00702">
    <property type="entry name" value="Hydrolase"/>
    <property type="match status" value="1"/>
</dbReference>
<sequence>MLKAVFVDYTGTIVKEEGPDIQEVISRTYRNSDIESPQAMVSYWWKLLNEYEEKSCGSSYISEDDIVDELLNICERELHLEENLEELHAAFQRFWMYAPAYEDTKEFFENCPLPVYIISNNAGKYIEESMKDKGLHPAGIISSDMARAYKPHRAVFEKALEVSGCRADEVIHIGDSVSSDVEGAIAAGIRPVLIDREGTKAAEGVLAVKSLTEVLPLLDSQSRQAK</sequence>
<evidence type="ECO:0000256" key="1">
    <source>
        <dbReference type="ARBA" id="ARBA00022801"/>
    </source>
</evidence>
<dbReference type="SFLD" id="SFLDG01129">
    <property type="entry name" value="C1.5:_HAD__Beta-PGM__Phosphata"/>
    <property type="match status" value="1"/>
</dbReference>
<reference evidence="2 3" key="1">
    <citation type="journal article" date="2016" name="Nat. Microbiol.">
        <title>The Mouse Intestinal Bacterial Collection (miBC) provides host-specific insight into cultured diversity and functional potential of the gut microbiota.</title>
        <authorList>
            <person name="Lagkouvardos I."/>
            <person name="Pukall R."/>
            <person name="Abt B."/>
            <person name="Foesel B.U."/>
            <person name="Meier-Kolthoff J.P."/>
            <person name="Kumar N."/>
            <person name="Bresciani A."/>
            <person name="Martinez I."/>
            <person name="Just S."/>
            <person name="Ziegler C."/>
            <person name="Brugiroux S."/>
            <person name="Garzetti D."/>
            <person name="Wenning M."/>
            <person name="Bui T.P."/>
            <person name="Wang J."/>
            <person name="Hugenholtz F."/>
            <person name="Plugge C.M."/>
            <person name="Peterson D.A."/>
            <person name="Hornef M.W."/>
            <person name="Baines J.F."/>
            <person name="Smidt H."/>
            <person name="Walter J."/>
            <person name="Kristiansen K."/>
            <person name="Nielsen H.B."/>
            <person name="Haller D."/>
            <person name="Overmann J."/>
            <person name="Stecher B."/>
            <person name="Clavel T."/>
        </authorList>
    </citation>
    <scope>NUCLEOTIDE SEQUENCE [LARGE SCALE GENOMIC DNA]</scope>
    <source>
        <strain evidence="2 3">DSM 28560</strain>
    </source>
</reference>
<comment type="caution">
    <text evidence="2">The sequence shown here is derived from an EMBL/GenBank/DDBJ whole genome shotgun (WGS) entry which is preliminary data.</text>
</comment>
<name>A0A4R4FGT5_9FIRM</name>
<dbReference type="AlphaFoldDB" id="A0A4R4FGT5"/>
<dbReference type="NCBIfam" id="TIGR01549">
    <property type="entry name" value="HAD-SF-IA-v1"/>
    <property type="match status" value="1"/>
</dbReference>
<keyword evidence="1 2" id="KW-0378">Hydrolase</keyword>
<dbReference type="PANTHER" id="PTHR43316:SF3">
    <property type="entry name" value="HALOACID DEHALOGENASE, TYPE II (AFU_ORTHOLOGUE AFUA_2G07750)-RELATED"/>
    <property type="match status" value="1"/>
</dbReference>
<gene>
    <name evidence="2" type="ORF">E1963_04645</name>
</gene>
<accession>A0A4R4FGT5</accession>
<dbReference type="InterPro" id="IPR023198">
    <property type="entry name" value="PGP-like_dom2"/>
</dbReference>
<proteinExistence type="predicted"/>
<dbReference type="Gene3D" id="1.10.150.240">
    <property type="entry name" value="Putative phosphatase, domain 2"/>
    <property type="match status" value="1"/>
</dbReference>
<dbReference type="RefSeq" id="WP_132275821.1">
    <property type="nucleotide sequence ID" value="NZ_JAOBST010000056.1"/>
</dbReference>
<dbReference type="InterPro" id="IPR023214">
    <property type="entry name" value="HAD_sf"/>
</dbReference>
<dbReference type="PANTHER" id="PTHR43316">
    <property type="entry name" value="HYDROLASE, HALOACID DELAHOGENASE-RELATED"/>
    <property type="match status" value="1"/>
</dbReference>
<dbReference type="InterPro" id="IPR006439">
    <property type="entry name" value="HAD-SF_hydro_IA"/>
</dbReference>
<dbReference type="GO" id="GO:0016787">
    <property type="term" value="F:hydrolase activity"/>
    <property type="evidence" value="ECO:0007669"/>
    <property type="project" value="UniProtKB-KW"/>
</dbReference>